<dbReference type="NCBIfam" id="TIGR02593">
    <property type="entry name" value="CRISPR_cas5"/>
    <property type="match status" value="1"/>
</dbReference>
<keyword evidence="1" id="KW-0051">Antiviral defense</keyword>
<dbReference type="RefSeq" id="WP_419193438.1">
    <property type="nucleotide sequence ID" value="NZ_CP036279.1"/>
</dbReference>
<evidence type="ECO:0000313" key="2">
    <source>
        <dbReference type="EMBL" id="QDU61038.1"/>
    </source>
</evidence>
<name>A0A518B239_9BACT</name>
<dbReference type="InterPro" id="IPR013415">
    <property type="entry name" value="Cas5_Cmx5_DevS"/>
</dbReference>
<sequence length="242" mass="26884">MLYLYVEAPFAVFRTFTAGWYRPTATFVTPSAAYGLILNVAGIESRLLEGDKEHDGRTPASYMGSGLPSFHLALGLPEDRFPRLQSLYQQLHNYPVGQSGKDRASDCHGNKYNITPVRREFLSDLQAIIALDAPGNLQRDVRRGLSGQSSPARYGIPFLGDNAFLIDRLEEIPDLRDRFTSIQWYQTIDKEDGSAHTRATRLTIAIDRANLANTKSALFAPSTASDAETIPESAWIHVGPRK</sequence>
<dbReference type="AlphaFoldDB" id="A0A518B239"/>
<organism evidence="2 3">
    <name type="scientific">Kolteria novifilia</name>
    <dbReference type="NCBI Taxonomy" id="2527975"/>
    <lineage>
        <taxon>Bacteria</taxon>
        <taxon>Pseudomonadati</taxon>
        <taxon>Planctomycetota</taxon>
        <taxon>Planctomycetia</taxon>
        <taxon>Kolteriales</taxon>
        <taxon>Kolteriaceae</taxon>
        <taxon>Kolteria</taxon>
    </lineage>
</organism>
<keyword evidence="3" id="KW-1185">Reference proteome</keyword>
<proteinExistence type="predicted"/>
<dbReference type="GO" id="GO:0051607">
    <property type="term" value="P:defense response to virus"/>
    <property type="evidence" value="ECO:0007669"/>
    <property type="project" value="UniProtKB-KW"/>
</dbReference>
<dbReference type="Proteomes" id="UP000317093">
    <property type="component" value="Chromosome"/>
</dbReference>
<dbReference type="NCBIfam" id="TIGR02586">
    <property type="entry name" value="cas5_cmx5_devS"/>
    <property type="match status" value="1"/>
</dbReference>
<dbReference type="CDD" id="cd09693">
    <property type="entry name" value="Cas5_I"/>
    <property type="match status" value="1"/>
</dbReference>
<evidence type="ECO:0008006" key="4">
    <source>
        <dbReference type="Google" id="ProtNLM"/>
    </source>
</evidence>
<protein>
    <recommendedName>
        <fullName evidence="4">CRISPR-associated protein Cas5</fullName>
    </recommendedName>
</protein>
<gene>
    <name evidence="2" type="ORF">Pan216_18910</name>
</gene>
<reference evidence="2 3" key="1">
    <citation type="submission" date="2019-02" db="EMBL/GenBank/DDBJ databases">
        <title>Deep-cultivation of Planctomycetes and their phenomic and genomic characterization uncovers novel biology.</title>
        <authorList>
            <person name="Wiegand S."/>
            <person name="Jogler M."/>
            <person name="Boedeker C."/>
            <person name="Pinto D."/>
            <person name="Vollmers J."/>
            <person name="Rivas-Marin E."/>
            <person name="Kohn T."/>
            <person name="Peeters S.H."/>
            <person name="Heuer A."/>
            <person name="Rast P."/>
            <person name="Oberbeckmann S."/>
            <person name="Bunk B."/>
            <person name="Jeske O."/>
            <person name="Meyerdierks A."/>
            <person name="Storesund J.E."/>
            <person name="Kallscheuer N."/>
            <person name="Luecker S."/>
            <person name="Lage O.M."/>
            <person name="Pohl T."/>
            <person name="Merkel B.J."/>
            <person name="Hornburger P."/>
            <person name="Mueller R.-W."/>
            <person name="Bruemmer F."/>
            <person name="Labrenz M."/>
            <person name="Spormann A.M."/>
            <person name="Op den Camp H."/>
            <person name="Overmann J."/>
            <person name="Amann R."/>
            <person name="Jetten M.S.M."/>
            <person name="Mascher T."/>
            <person name="Medema M.H."/>
            <person name="Devos D.P."/>
            <person name="Kaster A.-K."/>
            <person name="Ovreas L."/>
            <person name="Rohde M."/>
            <person name="Galperin M.Y."/>
            <person name="Jogler C."/>
        </authorList>
    </citation>
    <scope>NUCLEOTIDE SEQUENCE [LARGE SCALE GENOMIC DNA]</scope>
    <source>
        <strain evidence="2 3">Pan216</strain>
    </source>
</reference>
<dbReference type="InterPro" id="IPR013422">
    <property type="entry name" value="CRISPR-assoc_prot_Cas5_N"/>
</dbReference>
<evidence type="ECO:0000256" key="1">
    <source>
        <dbReference type="ARBA" id="ARBA00023118"/>
    </source>
</evidence>
<accession>A0A518B239</accession>
<evidence type="ECO:0000313" key="3">
    <source>
        <dbReference type="Proteomes" id="UP000317093"/>
    </source>
</evidence>
<dbReference type="EMBL" id="CP036279">
    <property type="protein sequence ID" value="QDU61038.1"/>
    <property type="molecule type" value="Genomic_DNA"/>
</dbReference>
<dbReference type="KEGG" id="knv:Pan216_18910"/>